<feature type="transmembrane region" description="Helical" evidence="12">
    <location>
        <begin position="20"/>
        <end position="40"/>
    </location>
</feature>
<dbReference type="InterPro" id="IPR013130">
    <property type="entry name" value="Fe3_Rdtase_TM_dom"/>
</dbReference>
<dbReference type="InterPro" id="IPR017927">
    <property type="entry name" value="FAD-bd_FR_type"/>
</dbReference>
<evidence type="ECO:0000256" key="1">
    <source>
        <dbReference type="ARBA" id="ARBA00004141"/>
    </source>
</evidence>
<comment type="subcellular location">
    <subcellularLocation>
        <location evidence="1">Membrane</location>
        <topology evidence="1">Multi-pass membrane protein</topology>
    </subcellularLocation>
</comment>
<evidence type="ECO:0000256" key="7">
    <source>
        <dbReference type="ARBA" id="ARBA00023002"/>
    </source>
</evidence>
<dbReference type="Gene3D" id="3.40.50.80">
    <property type="entry name" value="Nucleotide-binding domain of ferredoxin-NADP reductase (FNR) module"/>
    <property type="match status" value="1"/>
</dbReference>
<dbReference type="GO" id="GO:0006826">
    <property type="term" value="P:iron ion transport"/>
    <property type="evidence" value="ECO:0007669"/>
    <property type="project" value="TreeGrafter"/>
</dbReference>
<dbReference type="GO" id="GO:0006879">
    <property type="term" value="P:intracellular iron ion homeostasis"/>
    <property type="evidence" value="ECO:0007669"/>
    <property type="project" value="TreeGrafter"/>
</dbReference>
<keyword evidence="9 12" id="KW-0472">Membrane</keyword>
<feature type="transmembrane region" description="Helical" evidence="12">
    <location>
        <begin position="100"/>
        <end position="117"/>
    </location>
</feature>
<comment type="similarity">
    <text evidence="2">Belongs to the ferric reductase (FRE) family.</text>
</comment>
<dbReference type="GO" id="GO:0015677">
    <property type="term" value="P:copper ion import"/>
    <property type="evidence" value="ECO:0007669"/>
    <property type="project" value="TreeGrafter"/>
</dbReference>
<dbReference type="Proteomes" id="UP000018144">
    <property type="component" value="Unassembled WGS sequence"/>
</dbReference>
<keyword evidence="8" id="KW-0406">Ion transport</keyword>
<dbReference type="SUPFAM" id="SSF52343">
    <property type="entry name" value="Ferredoxin reductase-like, C-terminal NADP-linked domain"/>
    <property type="match status" value="1"/>
</dbReference>
<dbReference type="OrthoDB" id="167398at2759"/>
<protein>
    <submittedName>
        <fullName evidence="14">Similar to Ferric reductase transmembrane component 3 acc. no. Q08905</fullName>
    </submittedName>
</protein>
<keyword evidence="15" id="KW-1185">Reference proteome</keyword>
<feature type="transmembrane region" description="Helical" evidence="12">
    <location>
        <begin position="233"/>
        <end position="251"/>
    </location>
</feature>
<feature type="region of interest" description="Disordered" evidence="11">
    <location>
        <begin position="363"/>
        <end position="387"/>
    </location>
</feature>
<reference evidence="14 15" key="1">
    <citation type="journal article" date="2013" name="PLoS Genet.">
        <title>The genome and development-dependent transcriptomes of Pyronema confluens: a window into fungal evolution.</title>
        <authorList>
            <person name="Traeger S."/>
            <person name="Altegoer F."/>
            <person name="Freitag M."/>
            <person name="Gabaldon T."/>
            <person name="Kempken F."/>
            <person name="Kumar A."/>
            <person name="Marcet-Houben M."/>
            <person name="Poggeler S."/>
            <person name="Stajich J.E."/>
            <person name="Nowrousian M."/>
        </authorList>
    </citation>
    <scope>NUCLEOTIDE SEQUENCE [LARGE SCALE GENOMIC DNA]</scope>
    <source>
        <strain evidence="15">CBS 100304</strain>
        <tissue evidence="14">Vegetative mycelium</tissue>
    </source>
</reference>
<feature type="compositionally biased region" description="Basic and acidic residues" evidence="11">
    <location>
        <begin position="376"/>
        <end position="387"/>
    </location>
</feature>
<dbReference type="PANTHER" id="PTHR32361:SF9">
    <property type="entry name" value="FERRIC REDUCTASE TRANSMEMBRANE COMPONENT 3-RELATED"/>
    <property type="match status" value="1"/>
</dbReference>
<dbReference type="Pfam" id="PF08022">
    <property type="entry name" value="FAD_binding_8"/>
    <property type="match status" value="1"/>
</dbReference>
<dbReference type="SFLD" id="SFLDS00052">
    <property type="entry name" value="Ferric_Reductase_Domain"/>
    <property type="match status" value="1"/>
</dbReference>
<keyword evidence="3" id="KW-0813">Transport</keyword>
<dbReference type="InterPro" id="IPR013112">
    <property type="entry name" value="FAD-bd_8"/>
</dbReference>
<proteinExistence type="inferred from homology"/>
<feature type="transmembrane region" description="Helical" evidence="12">
    <location>
        <begin position="169"/>
        <end position="188"/>
    </location>
</feature>
<dbReference type="PANTHER" id="PTHR32361">
    <property type="entry name" value="FERRIC/CUPRIC REDUCTASE TRANSMEMBRANE COMPONENT"/>
    <property type="match status" value="1"/>
</dbReference>
<evidence type="ECO:0000256" key="10">
    <source>
        <dbReference type="ARBA" id="ARBA00023180"/>
    </source>
</evidence>
<dbReference type="Pfam" id="PF08030">
    <property type="entry name" value="NAD_binding_6"/>
    <property type="match status" value="1"/>
</dbReference>
<organism evidence="14 15">
    <name type="scientific">Pyronema omphalodes (strain CBS 100304)</name>
    <name type="common">Pyronema confluens</name>
    <dbReference type="NCBI Taxonomy" id="1076935"/>
    <lineage>
        <taxon>Eukaryota</taxon>
        <taxon>Fungi</taxon>
        <taxon>Dikarya</taxon>
        <taxon>Ascomycota</taxon>
        <taxon>Pezizomycotina</taxon>
        <taxon>Pezizomycetes</taxon>
        <taxon>Pezizales</taxon>
        <taxon>Pyronemataceae</taxon>
        <taxon>Pyronema</taxon>
    </lineage>
</organism>
<evidence type="ECO:0000256" key="2">
    <source>
        <dbReference type="ARBA" id="ARBA00006278"/>
    </source>
</evidence>
<dbReference type="eggNOG" id="KOG0039">
    <property type="taxonomic scope" value="Eukaryota"/>
</dbReference>
<dbReference type="PROSITE" id="PS51384">
    <property type="entry name" value="FAD_FR"/>
    <property type="match status" value="1"/>
</dbReference>
<dbReference type="InterPro" id="IPR039261">
    <property type="entry name" value="FNR_nucleotide-bd"/>
</dbReference>
<evidence type="ECO:0000313" key="14">
    <source>
        <dbReference type="EMBL" id="CCX12362.1"/>
    </source>
</evidence>
<sequence length="602" mass="68500">MSIDRDSLDPRINRLLGNVLYALIALVLIFGFLVGVIISARATNTDYSKKNLESQSPSGLRRPSHLKTWFRRHFVLPALFGRKHIEPIGYYQLPTRGQTLLIASYILVNVFFIATDYGRDGRSVNAVGNRAGHLCMVQMPIMFLFAGRNNLLIWITGWSYNEFQVFHKWIARVATLEAILHSACYGYFAAQKQWKNSDQTYYDAWMNGIAATSVMSLVMCFSIMTVRRRWFEFFRIIHILGGILFLIFLFFHVRSMPNGYTPYIWTCVSIWFLDRFLRIVRLCYFNRNGRQTAKIKLIGTSTLRVTVEVNIPDIGFQPGAFYYLYFPDSWFFWQSHPFTAASWRPASPGTAKAPNKVIVALRQTTPHSPQTSSDEEGGKKKNRQLEKKKQLERKVVYEQQRAPQRAKLTFLIRARGGMTRSLLQQLQPGGKLSLPCLLEGPYGIARPVQAFHTVIIIAGGVGVSTALPYLTTHLSQEVGVTKRFVLLWSVREGTMAEKTLEGVKGLSFRKDVALKVYITRSSEKDSWRLPLGVKVRYKRPMIEESILKEARNRIHGTPMAVIACGGGPVVDCARRGTVMALEHAAGRKGEGEILYWEEGYGW</sequence>
<evidence type="ECO:0000256" key="3">
    <source>
        <dbReference type="ARBA" id="ARBA00022448"/>
    </source>
</evidence>
<keyword evidence="4 12" id="KW-0812">Transmembrane</keyword>
<gene>
    <name evidence="14" type="ORF">PCON_11956</name>
</gene>
<evidence type="ECO:0000256" key="5">
    <source>
        <dbReference type="ARBA" id="ARBA00022982"/>
    </source>
</evidence>
<evidence type="ECO:0000256" key="9">
    <source>
        <dbReference type="ARBA" id="ARBA00023136"/>
    </source>
</evidence>
<evidence type="ECO:0000259" key="13">
    <source>
        <dbReference type="PROSITE" id="PS51384"/>
    </source>
</evidence>
<keyword evidence="5" id="KW-0249">Electron transport</keyword>
<feature type="transmembrane region" description="Helical" evidence="12">
    <location>
        <begin position="208"/>
        <end position="226"/>
    </location>
</feature>
<evidence type="ECO:0000256" key="11">
    <source>
        <dbReference type="SAM" id="MobiDB-lite"/>
    </source>
</evidence>
<dbReference type="OMA" id="YDGWTRH"/>
<evidence type="ECO:0000256" key="6">
    <source>
        <dbReference type="ARBA" id="ARBA00022989"/>
    </source>
</evidence>
<dbReference type="InterPro" id="IPR051410">
    <property type="entry name" value="Ferric/Cupric_Reductase"/>
</dbReference>
<evidence type="ECO:0000256" key="8">
    <source>
        <dbReference type="ARBA" id="ARBA00023065"/>
    </source>
</evidence>
<name>U4L5N2_PYROM</name>
<feature type="transmembrane region" description="Helical" evidence="12">
    <location>
        <begin position="137"/>
        <end position="157"/>
    </location>
</feature>
<feature type="domain" description="FAD-binding FR-type" evidence="13">
    <location>
        <begin position="269"/>
        <end position="448"/>
    </location>
</feature>
<dbReference type="EMBL" id="HF935701">
    <property type="protein sequence ID" value="CCX12362.1"/>
    <property type="molecule type" value="Genomic_DNA"/>
</dbReference>
<dbReference type="STRING" id="1076935.U4L5N2"/>
<evidence type="ECO:0000256" key="4">
    <source>
        <dbReference type="ARBA" id="ARBA00022692"/>
    </source>
</evidence>
<evidence type="ECO:0000256" key="12">
    <source>
        <dbReference type="SAM" id="Phobius"/>
    </source>
</evidence>
<dbReference type="GO" id="GO:0005886">
    <property type="term" value="C:plasma membrane"/>
    <property type="evidence" value="ECO:0007669"/>
    <property type="project" value="TreeGrafter"/>
</dbReference>
<dbReference type="SFLD" id="SFLDG01168">
    <property type="entry name" value="Ferric_reductase_subgroup_(FRE"/>
    <property type="match status" value="1"/>
</dbReference>
<accession>U4L5N2</accession>
<keyword evidence="6 12" id="KW-1133">Transmembrane helix</keyword>
<dbReference type="CDD" id="cd06186">
    <property type="entry name" value="NOX_Duox_like_FAD_NADP"/>
    <property type="match status" value="1"/>
</dbReference>
<dbReference type="AlphaFoldDB" id="U4L5N2"/>
<dbReference type="InterPro" id="IPR013121">
    <property type="entry name" value="Fe_red_NAD-bd_6"/>
</dbReference>
<keyword evidence="10" id="KW-0325">Glycoprotein</keyword>
<dbReference type="GO" id="GO:0000293">
    <property type="term" value="F:ferric-chelate reductase activity"/>
    <property type="evidence" value="ECO:0007669"/>
    <property type="project" value="UniProtKB-ARBA"/>
</dbReference>
<evidence type="ECO:0000313" key="15">
    <source>
        <dbReference type="Proteomes" id="UP000018144"/>
    </source>
</evidence>
<dbReference type="Pfam" id="PF01794">
    <property type="entry name" value="Ferric_reduct"/>
    <property type="match status" value="1"/>
</dbReference>
<feature type="compositionally biased region" description="Polar residues" evidence="11">
    <location>
        <begin position="363"/>
        <end position="372"/>
    </location>
</feature>
<keyword evidence="7" id="KW-0560">Oxidoreductase</keyword>